<dbReference type="Proteomes" id="UP001549773">
    <property type="component" value="Unassembled WGS sequence"/>
</dbReference>
<protein>
    <submittedName>
        <fullName evidence="2">GIY-YIG nuclease family protein</fullName>
    </submittedName>
</protein>
<dbReference type="PROSITE" id="PS50164">
    <property type="entry name" value="GIY_YIG"/>
    <property type="match status" value="1"/>
</dbReference>
<evidence type="ECO:0000259" key="1">
    <source>
        <dbReference type="PROSITE" id="PS50164"/>
    </source>
</evidence>
<proteinExistence type="predicted"/>
<organism evidence="2 3">
    <name type="scientific">Sediminicola luteus</name>
    <dbReference type="NCBI Taxonomy" id="319238"/>
    <lineage>
        <taxon>Bacteria</taxon>
        <taxon>Pseudomonadati</taxon>
        <taxon>Bacteroidota</taxon>
        <taxon>Flavobacteriia</taxon>
        <taxon>Flavobacteriales</taxon>
        <taxon>Flavobacteriaceae</taxon>
        <taxon>Sediminicola</taxon>
    </lineage>
</organism>
<evidence type="ECO:0000313" key="3">
    <source>
        <dbReference type="Proteomes" id="UP001549773"/>
    </source>
</evidence>
<accession>A0ABV2TUP5</accession>
<dbReference type="InterPro" id="IPR000305">
    <property type="entry name" value="GIY-YIG_endonuc"/>
</dbReference>
<keyword evidence="3" id="KW-1185">Reference proteome</keyword>
<dbReference type="InterPro" id="IPR035901">
    <property type="entry name" value="GIY-YIG_endonuc_sf"/>
</dbReference>
<gene>
    <name evidence="2" type="ORF">ABXZ32_06270</name>
</gene>
<comment type="caution">
    <text evidence="2">The sequence shown here is derived from an EMBL/GenBank/DDBJ whole genome shotgun (WGS) entry which is preliminary data.</text>
</comment>
<dbReference type="RefSeq" id="WP_354617813.1">
    <property type="nucleotide sequence ID" value="NZ_JBEWYP010000002.1"/>
</dbReference>
<feature type="domain" description="GIY-YIG" evidence="1">
    <location>
        <begin position="34"/>
        <end position="111"/>
    </location>
</feature>
<dbReference type="EMBL" id="JBEWYP010000002">
    <property type="protein sequence ID" value="MET7028990.1"/>
    <property type="molecule type" value="Genomic_DNA"/>
</dbReference>
<dbReference type="Gene3D" id="3.40.1440.10">
    <property type="entry name" value="GIY-YIG endonuclease"/>
    <property type="match status" value="1"/>
</dbReference>
<dbReference type="SUPFAM" id="SSF82771">
    <property type="entry name" value="GIY-YIG endonuclease"/>
    <property type="match status" value="1"/>
</dbReference>
<dbReference type="Pfam" id="PF01541">
    <property type="entry name" value="GIY-YIG"/>
    <property type="match status" value="1"/>
</dbReference>
<evidence type="ECO:0000313" key="2">
    <source>
        <dbReference type="EMBL" id="MET7028990.1"/>
    </source>
</evidence>
<sequence>MQLQKQPHSSTDSPDSYREEFPPRFIFTNKYNGYMPFVYIIKSTKTNAFYIGKTYDLEQRLIYHNNLELNNGASKAGIPWKYFFTLEVATYRLAGKLEMHIKRMKSREYCKNLVKYPEISQKLIEKYS</sequence>
<name>A0ABV2TUP5_9FLAO</name>
<reference evidence="2 3" key="1">
    <citation type="submission" date="2024-07" db="EMBL/GenBank/DDBJ databases">
        <title>The genome sequence of type strain Sediminicola luteus GDMCC 1.2596T.</title>
        <authorList>
            <person name="Liu Y."/>
        </authorList>
    </citation>
    <scope>NUCLEOTIDE SEQUENCE [LARGE SCALE GENOMIC DNA]</scope>
    <source>
        <strain evidence="2 3">GDMCC 1.2596</strain>
    </source>
</reference>